<dbReference type="GeneID" id="97286313"/>
<name>A0ABZ1L157_STRAH</name>
<keyword evidence="3" id="KW-1185">Reference proteome</keyword>
<dbReference type="EMBL" id="CP108164">
    <property type="protein sequence ID" value="WTQ85664.1"/>
    <property type="molecule type" value="Genomic_DNA"/>
</dbReference>
<evidence type="ECO:0000313" key="2">
    <source>
        <dbReference type="EMBL" id="WTQ85664.1"/>
    </source>
</evidence>
<reference evidence="2 3" key="1">
    <citation type="submission" date="2022-10" db="EMBL/GenBank/DDBJ databases">
        <title>The complete genomes of actinobacterial strains from the NBC collection.</title>
        <authorList>
            <person name="Joergensen T.S."/>
            <person name="Alvarez Arevalo M."/>
            <person name="Sterndorff E.B."/>
            <person name="Faurdal D."/>
            <person name="Vuksanovic O."/>
            <person name="Mourched A.-S."/>
            <person name="Charusanti P."/>
            <person name="Shaw S."/>
            <person name="Blin K."/>
            <person name="Weber T."/>
        </authorList>
    </citation>
    <scope>NUCLEOTIDE SEQUENCE [LARGE SCALE GENOMIC DNA]</scope>
    <source>
        <strain evidence="2 3">NBC_00156</strain>
    </source>
</reference>
<evidence type="ECO:0000313" key="3">
    <source>
        <dbReference type="Proteomes" id="UP001622557"/>
    </source>
</evidence>
<protein>
    <submittedName>
        <fullName evidence="2">Uncharacterized protein</fullName>
    </submittedName>
</protein>
<organism evidence="2 3">
    <name type="scientific">Streptomyces achromogenes</name>
    <dbReference type="NCBI Taxonomy" id="67255"/>
    <lineage>
        <taxon>Bacteria</taxon>
        <taxon>Bacillati</taxon>
        <taxon>Actinomycetota</taxon>
        <taxon>Actinomycetes</taxon>
        <taxon>Kitasatosporales</taxon>
        <taxon>Streptomycetaceae</taxon>
        <taxon>Streptomyces</taxon>
    </lineage>
</organism>
<dbReference type="RefSeq" id="WP_405444474.1">
    <property type="nucleotide sequence ID" value="NZ_CP108164.1"/>
</dbReference>
<dbReference type="Proteomes" id="UP001622557">
    <property type="component" value="Chromosome"/>
</dbReference>
<evidence type="ECO:0000313" key="1">
    <source>
        <dbReference type="EMBL" id="WTQ78834.1"/>
    </source>
</evidence>
<dbReference type="EMBL" id="CP108164">
    <property type="protein sequence ID" value="WTQ78834.1"/>
    <property type="molecule type" value="Genomic_DNA"/>
</dbReference>
<accession>A0ABZ1L157</accession>
<proteinExistence type="predicted"/>
<sequence length="642" mass="66718">MRVTRVLIEGFRGWGHLDVRPGSHVLVAGVPRAGRTDLITALARVLDPDAARGAALSDLHQRPIIPDGADPAAAEAGDDVAEEQAEAVVEAPAADVACAGVAAEEDAFGDSGATPQAPPAVLQRVEAAQVEVTLTDFDPDVQQLLDGVLEPLEDSGCASEDPDASADAPLCARLAYRLSYDEEAESLESVVYFPARSNPTLGQYSRVPAATRRMLPVVTLDAGQPLQLRAGAGLRRILDERAAKAGAAAFDALGQAVAKAVSALSADPAVAEAINAVLAVGGTGERIGDAPLTAEQVGFHAEDGSVAALLRTLRATLHLDAGGMLGLAQHGSTVSAVLSMAEAMLLSTVPGAVVLADDFGDQLDAPATEHLAALLRARSGQVWLSTRRPEAARAFEPTEVIRLVRHGGVRSHHQLTKIVDRKALVAMRQWHTQLLAALTAPTVAITEGPHDVAVLSMVDRRKPPFSLPLSAHGVRLVASGTGGEGGIGQIPRVASLARQLGFRVLAVIDRDKDSAQTSDELAKIQATCDAVVRLPPGAIERAMGDGLPLQALAHASATLTEYGIPDPMGGQLTEAAVTNLCKVIHRQGLHEQFLEALYAAEPKAHEPPVISMTLGLLAMAAGPSYSGKALIDVPTMARPAGT</sequence>
<gene>
    <name evidence="1" type="ORF">OG350_00265</name>
    <name evidence="2" type="ORF">OG350_37735</name>
</gene>